<dbReference type="Pfam" id="PF00849">
    <property type="entry name" value="PseudoU_synth_2"/>
    <property type="match status" value="1"/>
</dbReference>
<name>S5TM62_9CORY</name>
<sequence length="318" mass="35688">MPIRDGLNPTRARVPEGHAPVSARDFLHTLISTQRHRHPADDAEALRARFDDGEVVLRDGTPLHPDSLIPAGQDVWFYRMPAPETPVPYEIRVIEEDDALLVVDKPPFLATMPRARHITETATVRLRRATGNNDLVPAHRLDRQTSGVLVFTKRREVRGAYQRLFAERKVDKVYEAIADHDATLADAAPVRWASRMHKVHGEIQGSVVDGEANAFTVLDDVTALSETEQAKIEAVHGPRPRQARYRLRPETGRTHQLRLHMWAAGVPILGDGIYPVIHPAEDEDLGVPLHLISRELAFVDPLSGVRRTFTALRRQAWG</sequence>
<keyword evidence="6" id="KW-1185">Reference proteome</keyword>
<evidence type="ECO:0000256" key="2">
    <source>
        <dbReference type="ARBA" id="ARBA00031870"/>
    </source>
</evidence>
<feature type="domain" description="Pseudouridine synthase RsuA/RluA-like" evidence="4">
    <location>
        <begin position="100"/>
        <end position="261"/>
    </location>
</feature>
<dbReference type="Proteomes" id="UP000015388">
    <property type="component" value="Chromosome"/>
</dbReference>
<dbReference type="STRING" id="1224163.B841_12220"/>
<proteinExistence type="predicted"/>
<reference evidence="5 6" key="1">
    <citation type="submission" date="2012-11" db="EMBL/GenBank/DDBJ databases">
        <title>The complete genome sequence of Corynebacterium maris Coryn-1 (=DSM 45190).</title>
        <authorList>
            <person name="Schaffert L."/>
            <person name="Albersmeier A."/>
            <person name="Kalinowski J."/>
            <person name="Ruckert C."/>
        </authorList>
    </citation>
    <scope>NUCLEOTIDE SEQUENCE [LARGE SCALE GENOMIC DNA]</scope>
    <source>
        <strain evidence="6">Coryn-1</strain>
    </source>
</reference>
<dbReference type="SUPFAM" id="SSF55120">
    <property type="entry name" value="Pseudouridine synthase"/>
    <property type="match status" value="1"/>
</dbReference>
<dbReference type="eggNOG" id="COG0564">
    <property type="taxonomic scope" value="Bacteria"/>
</dbReference>
<evidence type="ECO:0000256" key="3">
    <source>
        <dbReference type="ARBA" id="ARBA00033164"/>
    </source>
</evidence>
<dbReference type="EMBL" id="CP003924">
    <property type="protein sequence ID" value="AGS35916.1"/>
    <property type="molecule type" value="Genomic_DNA"/>
</dbReference>
<dbReference type="KEGG" id="cmd:B841_12220"/>
<dbReference type="Gene3D" id="3.30.2350.10">
    <property type="entry name" value="Pseudouridine synthase"/>
    <property type="match status" value="1"/>
</dbReference>
<dbReference type="GO" id="GO:0009982">
    <property type="term" value="F:pseudouridine synthase activity"/>
    <property type="evidence" value="ECO:0007669"/>
    <property type="project" value="InterPro"/>
</dbReference>
<dbReference type="InterPro" id="IPR050188">
    <property type="entry name" value="RluA_PseudoU_synthase"/>
</dbReference>
<dbReference type="InterPro" id="IPR006145">
    <property type="entry name" value="PsdUridine_synth_RsuA/RluA"/>
</dbReference>
<organism evidence="5 6">
    <name type="scientific">Corynebacterium maris DSM 45190</name>
    <dbReference type="NCBI Taxonomy" id="1224163"/>
    <lineage>
        <taxon>Bacteria</taxon>
        <taxon>Bacillati</taxon>
        <taxon>Actinomycetota</taxon>
        <taxon>Actinomycetes</taxon>
        <taxon>Mycobacteriales</taxon>
        <taxon>Corynebacteriaceae</taxon>
        <taxon>Corynebacterium</taxon>
    </lineage>
</organism>
<comment type="catalytic activity">
    <reaction evidence="1">
        <text>a uridine in RNA = a pseudouridine in RNA</text>
        <dbReference type="Rhea" id="RHEA:48348"/>
        <dbReference type="Rhea" id="RHEA-COMP:12068"/>
        <dbReference type="Rhea" id="RHEA-COMP:12069"/>
        <dbReference type="ChEBI" id="CHEBI:65314"/>
        <dbReference type="ChEBI" id="CHEBI:65315"/>
    </reaction>
</comment>
<dbReference type="InterPro" id="IPR020103">
    <property type="entry name" value="PsdUridine_synth_cat_dom_sf"/>
</dbReference>
<dbReference type="PANTHER" id="PTHR21600:SF84">
    <property type="entry name" value="PSEUDOURIDINE SYNTHASE RSUA_RLUA-LIKE DOMAIN-CONTAINING PROTEIN"/>
    <property type="match status" value="1"/>
</dbReference>
<evidence type="ECO:0000256" key="1">
    <source>
        <dbReference type="ARBA" id="ARBA00000073"/>
    </source>
</evidence>
<protein>
    <recommendedName>
        <fullName evidence="2">RNA pseudouridylate synthase</fullName>
    </recommendedName>
    <alternativeName>
        <fullName evidence="3">RNA-uridine isomerase</fullName>
    </alternativeName>
</protein>
<dbReference type="PANTHER" id="PTHR21600">
    <property type="entry name" value="MITOCHONDRIAL RNA PSEUDOURIDINE SYNTHASE"/>
    <property type="match status" value="1"/>
</dbReference>
<evidence type="ECO:0000313" key="6">
    <source>
        <dbReference type="Proteomes" id="UP000015388"/>
    </source>
</evidence>
<dbReference type="PATRIC" id="fig|1224163.3.peg.2469"/>
<dbReference type="GO" id="GO:0140098">
    <property type="term" value="F:catalytic activity, acting on RNA"/>
    <property type="evidence" value="ECO:0007669"/>
    <property type="project" value="UniProtKB-ARBA"/>
</dbReference>
<dbReference type="GO" id="GO:0003723">
    <property type="term" value="F:RNA binding"/>
    <property type="evidence" value="ECO:0007669"/>
    <property type="project" value="InterPro"/>
</dbReference>
<evidence type="ECO:0000259" key="4">
    <source>
        <dbReference type="Pfam" id="PF00849"/>
    </source>
</evidence>
<dbReference type="PROSITE" id="PS01129">
    <property type="entry name" value="PSI_RLU"/>
    <property type="match status" value="1"/>
</dbReference>
<dbReference type="GO" id="GO:0000455">
    <property type="term" value="P:enzyme-directed rRNA pseudouridine synthesis"/>
    <property type="evidence" value="ECO:0007669"/>
    <property type="project" value="TreeGrafter"/>
</dbReference>
<gene>
    <name evidence="5" type="ORF">B841_12220</name>
</gene>
<evidence type="ECO:0000313" key="5">
    <source>
        <dbReference type="EMBL" id="AGS35916.1"/>
    </source>
</evidence>
<dbReference type="HOGENOM" id="CLU_016902_0_0_11"/>
<accession>S5TM62</accession>
<dbReference type="AlphaFoldDB" id="S5TM62"/>
<dbReference type="InterPro" id="IPR006224">
    <property type="entry name" value="PsdUridine_synth_RluA-like_CS"/>
</dbReference>